<dbReference type="InterPro" id="IPR038185">
    <property type="entry name" value="MyTH4_dom_sf"/>
</dbReference>
<evidence type="ECO:0000259" key="1">
    <source>
        <dbReference type="PROSITE" id="PS51016"/>
    </source>
</evidence>
<dbReference type="InterPro" id="IPR051567">
    <property type="entry name" value="Unconventional_Myosin_ATPase"/>
</dbReference>
<protein>
    <recommendedName>
        <fullName evidence="1">MyTH4 domain-containing protein</fullName>
    </recommendedName>
</protein>
<name>A0A3P9MS43_POERE</name>
<dbReference type="STRING" id="8081.ENSPREP00000000035"/>
<evidence type="ECO:0000313" key="2">
    <source>
        <dbReference type="Ensembl" id="ENSPREP00000000035.1"/>
    </source>
</evidence>
<dbReference type="SUPFAM" id="SSF54236">
    <property type="entry name" value="Ubiquitin-like"/>
    <property type="match status" value="1"/>
</dbReference>
<reference evidence="3" key="1">
    <citation type="submission" date="2013-11" db="EMBL/GenBank/DDBJ databases">
        <title>The genomic landscape of the Guanapo guppy.</title>
        <authorList>
            <person name="Kuenstner A."/>
            <person name="Dreyer C."/>
        </authorList>
    </citation>
    <scope>NUCLEOTIDE SEQUENCE</scope>
    <source>
        <strain evidence="3">Guanapo</strain>
    </source>
</reference>
<feature type="domain" description="MyTH4" evidence="1">
    <location>
        <begin position="1"/>
        <end position="164"/>
    </location>
</feature>
<dbReference type="OMA" id="TDCVYEL"/>
<dbReference type="Ensembl" id="ENSPRET00000000059.1">
    <property type="protein sequence ID" value="ENSPREP00000000035.1"/>
    <property type="gene ID" value="ENSPREG00000000054.1"/>
</dbReference>
<dbReference type="Gene3D" id="3.10.20.90">
    <property type="entry name" value="Phosphatidylinositol 3-kinase Catalytic Subunit, Chain A, domain 1"/>
    <property type="match status" value="1"/>
</dbReference>
<dbReference type="InterPro" id="IPR029071">
    <property type="entry name" value="Ubiquitin-like_domsf"/>
</dbReference>
<dbReference type="Gene3D" id="1.25.40.530">
    <property type="entry name" value="MyTH4 domain"/>
    <property type="match status" value="1"/>
</dbReference>
<evidence type="ECO:0000313" key="3">
    <source>
        <dbReference type="Proteomes" id="UP000242638"/>
    </source>
</evidence>
<dbReference type="GeneTree" id="ENSGT00930000151032"/>
<dbReference type="Bgee" id="ENSPREG00000000054">
    <property type="expression patterns" value="Expressed in head"/>
</dbReference>
<dbReference type="Pfam" id="PF00784">
    <property type="entry name" value="MyTH4"/>
    <property type="match status" value="1"/>
</dbReference>
<organism evidence="2 3">
    <name type="scientific">Poecilia reticulata</name>
    <name type="common">Guppy</name>
    <name type="synonym">Acanthophacelus reticulatus</name>
    <dbReference type="NCBI Taxonomy" id="8081"/>
    <lineage>
        <taxon>Eukaryota</taxon>
        <taxon>Metazoa</taxon>
        <taxon>Chordata</taxon>
        <taxon>Craniata</taxon>
        <taxon>Vertebrata</taxon>
        <taxon>Euteleostomi</taxon>
        <taxon>Actinopterygii</taxon>
        <taxon>Neopterygii</taxon>
        <taxon>Teleostei</taxon>
        <taxon>Neoteleostei</taxon>
        <taxon>Acanthomorphata</taxon>
        <taxon>Ovalentaria</taxon>
        <taxon>Atherinomorphae</taxon>
        <taxon>Cyprinodontiformes</taxon>
        <taxon>Poeciliidae</taxon>
        <taxon>Poeciliinae</taxon>
        <taxon>Poecilia</taxon>
    </lineage>
</organism>
<dbReference type="Proteomes" id="UP000242638">
    <property type="component" value="Unassembled WGS sequence"/>
</dbReference>
<reference evidence="2" key="3">
    <citation type="submission" date="2025-09" db="UniProtKB">
        <authorList>
            <consortium name="Ensembl"/>
        </authorList>
    </citation>
    <scope>IDENTIFICATION</scope>
    <source>
        <strain evidence="2">Guanapo</strain>
    </source>
</reference>
<keyword evidence="3" id="KW-1185">Reference proteome</keyword>
<dbReference type="PROSITE" id="PS51016">
    <property type="entry name" value="MYTH4"/>
    <property type="match status" value="1"/>
</dbReference>
<accession>A0A3P9MS43</accession>
<reference evidence="2" key="2">
    <citation type="submission" date="2025-08" db="UniProtKB">
        <authorList>
            <consortium name="Ensembl"/>
        </authorList>
    </citation>
    <scope>IDENTIFICATION</scope>
    <source>
        <strain evidence="2">Guanapo</strain>
    </source>
</reference>
<dbReference type="SMART" id="SM00139">
    <property type="entry name" value="MyTH4"/>
    <property type="match status" value="1"/>
</dbReference>
<sequence length="461" mass="51835">MRFMGDSPSRGSSEQEVVNMFLKVNMLIINFPHHRVLDAEMQALIPIEEVYNSFHCFLHSTLIGEFTLMRDEAYCQLLKQLTANTSSKSDSCQRGWRLLYILAAYHRCSEVLKPFLLKHLQQASRSAGAPYQGIAKACEQNLKKTFVYGGRIVPPNSMELKAMMAGRSSKRQLFLFPGGIERHVKIKTCTVALEVIEELCYEMGLHTLEAIEEYAIFLVTNRGQNVRPLNKNEYILDVATEAEAVDSGYSLWFRRVVWTQSLRFENELSVAMQYNQILPDYQKGLLNVLSHGKVSDQQFHQMSKLAALQHRAKDNIYTPSIHELSEYIAAPLFKKQPPQQWVTMATQHMQQVQPLSPHQARQQLHHLLCSLHTSSDGSRPPCGGAGQSHPEAQCWNQLPVCGPNCGGHEHTAGHSAAAGAGVVADSGLGKFWCLILGAVRLTGFLYRAWSCVELLPCRLKI</sequence>
<proteinExistence type="predicted"/>
<dbReference type="PANTHER" id="PTHR22692:SF21">
    <property type="entry name" value="MYOSIN XVA"/>
    <property type="match status" value="1"/>
</dbReference>
<dbReference type="AlphaFoldDB" id="A0A3P9MS43"/>
<dbReference type="PANTHER" id="PTHR22692">
    <property type="entry name" value="MYOSIN VII, XV"/>
    <property type="match status" value="1"/>
</dbReference>
<dbReference type="GO" id="GO:0005856">
    <property type="term" value="C:cytoskeleton"/>
    <property type="evidence" value="ECO:0007669"/>
    <property type="project" value="InterPro"/>
</dbReference>
<dbReference type="InterPro" id="IPR000857">
    <property type="entry name" value="MyTH4_dom"/>
</dbReference>